<dbReference type="EMBL" id="CP109441">
    <property type="protein sequence ID" value="WUV44446.1"/>
    <property type="molecule type" value="Genomic_DNA"/>
</dbReference>
<sequence>MKINYRANTVRRLVPLAAAVLTLGTVSGGAMISAAPASASPSYDCPGGMFCGWDGANGTGSMILQYDAGCFLHDIGNGGVGDRLTSYWNRTGVTVAVYNWTGERWQLLASVADNARGTLPSSADNKADAVEMCH</sequence>
<protein>
    <submittedName>
        <fullName evidence="2">Peptidase inhibitor family I36 protein</fullName>
    </submittedName>
</protein>
<proteinExistence type="predicted"/>
<feature type="signal peptide" evidence="1">
    <location>
        <begin position="1"/>
        <end position="39"/>
    </location>
</feature>
<dbReference type="Proteomes" id="UP001432062">
    <property type="component" value="Chromosome"/>
</dbReference>
<dbReference type="RefSeq" id="WP_327097854.1">
    <property type="nucleotide sequence ID" value="NZ_CP109149.1"/>
</dbReference>
<feature type="chain" id="PRO_5047431996" evidence="1">
    <location>
        <begin position="40"/>
        <end position="134"/>
    </location>
</feature>
<accession>A0ABZ1YN82</accession>
<keyword evidence="3" id="KW-1185">Reference proteome</keyword>
<evidence type="ECO:0000313" key="2">
    <source>
        <dbReference type="EMBL" id="WUV44446.1"/>
    </source>
</evidence>
<name>A0ABZ1YN82_9NOCA</name>
<gene>
    <name evidence="2" type="ORF">OG563_35530</name>
</gene>
<keyword evidence="1" id="KW-0732">Signal</keyword>
<dbReference type="Pfam" id="PF03995">
    <property type="entry name" value="Inhibitor_I36"/>
    <property type="match status" value="1"/>
</dbReference>
<evidence type="ECO:0000313" key="3">
    <source>
        <dbReference type="Proteomes" id="UP001432062"/>
    </source>
</evidence>
<reference evidence="2" key="1">
    <citation type="submission" date="2022-10" db="EMBL/GenBank/DDBJ databases">
        <title>The complete genomes of actinobacterial strains from the NBC collection.</title>
        <authorList>
            <person name="Joergensen T.S."/>
            <person name="Alvarez Arevalo M."/>
            <person name="Sterndorff E.B."/>
            <person name="Faurdal D."/>
            <person name="Vuksanovic O."/>
            <person name="Mourched A.-S."/>
            <person name="Charusanti P."/>
            <person name="Shaw S."/>
            <person name="Blin K."/>
            <person name="Weber T."/>
        </authorList>
    </citation>
    <scope>NUCLEOTIDE SEQUENCE</scope>
    <source>
        <strain evidence="2">NBC_01482</strain>
    </source>
</reference>
<organism evidence="2 3">
    <name type="scientific">Nocardia vinacea</name>
    <dbReference type="NCBI Taxonomy" id="96468"/>
    <lineage>
        <taxon>Bacteria</taxon>
        <taxon>Bacillati</taxon>
        <taxon>Actinomycetota</taxon>
        <taxon>Actinomycetes</taxon>
        <taxon>Mycobacteriales</taxon>
        <taxon>Nocardiaceae</taxon>
        <taxon>Nocardia</taxon>
    </lineage>
</organism>
<evidence type="ECO:0000256" key="1">
    <source>
        <dbReference type="SAM" id="SignalP"/>
    </source>
</evidence>